<dbReference type="FunFam" id="3.40.50.300:FF:001809">
    <property type="entry name" value="Si:ch1073-365p7.2"/>
    <property type="match status" value="1"/>
</dbReference>
<dbReference type="PANTHER" id="PTHR10903">
    <property type="entry name" value="GTPASE, IMAP FAMILY MEMBER-RELATED"/>
    <property type="match status" value="1"/>
</dbReference>
<dbReference type="Pfam" id="PF04548">
    <property type="entry name" value="AIG1"/>
    <property type="match status" value="1"/>
</dbReference>
<keyword evidence="6" id="KW-1185">Reference proteome</keyword>
<protein>
    <recommendedName>
        <fullName evidence="4">AIG1-type G domain-containing protein</fullName>
    </recommendedName>
</protein>
<organism evidence="5 6">
    <name type="scientific">Electrophorus electricus</name>
    <name type="common">Electric eel</name>
    <name type="synonym">Gymnotus electricus</name>
    <dbReference type="NCBI Taxonomy" id="8005"/>
    <lineage>
        <taxon>Eukaryota</taxon>
        <taxon>Metazoa</taxon>
        <taxon>Chordata</taxon>
        <taxon>Craniata</taxon>
        <taxon>Vertebrata</taxon>
        <taxon>Euteleostomi</taxon>
        <taxon>Actinopterygii</taxon>
        <taxon>Neopterygii</taxon>
        <taxon>Teleostei</taxon>
        <taxon>Ostariophysi</taxon>
        <taxon>Gymnotiformes</taxon>
        <taxon>Gymnotoidei</taxon>
        <taxon>Gymnotidae</taxon>
        <taxon>Electrophorus</taxon>
    </lineage>
</organism>
<dbReference type="InterPro" id="IPR027417">
    <property type="entry name" value="P-loop_NTPase"/>
</dbReference>
<dbReference type="InterPro" id="IPR006703">
    <property type="entry name" value="G_AIG1"/>
</dbReference>
<sequence length="194" mass="21917">GVDKSPWRRGCETHNPSELRIILLGNSCSEKSSAGNTILGREEFGSKSTAQCVKRQGKVAGRKITVVDAPGWWIYTPVELCPPGPHAVLLVLCMDSNFKDHDRTVLDRHMNLLTERIWSHTMVLFTFGDYLRDTLIEQHIESEGKNLQWLVEKCGNRYHVLNIKNRGDDTQVTELLEKIEEMVAANRGSVISCI</sequence>
<comment type="similarity">
    <text evidence="1">Belongs to the TRAFAC class TrmE-Era-EngA-EngB-Septin-like GTPase superfamily. AIG1/Toc34/Toc159-like paraseptin GTPase family. IAN subfamily.</text>
</comment>
<reference evidence="5" key="3">
    <citation type="submission" date="2020-05" db="EMBL/GenBank/DDBJ databases">
        <title>Electrophorus electricus (electric eel) genome, fEleEle1, primary haplotype.</title>
        <authorList>
            <person name="Myers G."/>
            <person name="Meyer A."/>
            <person name="Fedrigo O."/>
            <person name="Formenti G."/>
            <person name="Rhie A."/>
            <person name="Tracey A."/>
            <person name="Sims Y."/>
            <person name="Jarvis E.D."/>
        </authorList>
    </citation>
    <scope>NUCLEOTIDE SEQUENCE [LARGE SCALE GENOMIC DNA]</scope>
</reference>
<dbReference type="Proteomes" id="UP000314983">
    <property type="component" value="Chromosome 6"/>
</dbReference>
<dbReference type="PROSITE" id="PS51720">
    <property type="entry name" value="G_AIG1"/>
    <property type="match status" value="1"/>
</dbReference>
<dbReference type="GeneTree" id="ENSGT00940000162556"/>
<keyword evidence="3" id="KW-0342">GTP-binding</keyword>
<reference evidence="5" key="4">
    <citation type="submission" date="2025-08" db="UniProtKB">
        <authorList>
            <consortium name="Ensembl"/>
        </authorList>
    </citation>
    <scope>IDENTIFICATION</scope>
</reference>
<evidence type="ECO:0000313" key="6">
    <source>
        <dbReference type="Proteomes" id="UP000314983"/>
    </source>
</evidence>
<dbReference type="STRING" id="8005.ENSEEEP00000042849"/>
<accession>A0A4W4GYS4</accession>
<reference evidence="6" key="2">
    <citation type="journal article" date="2017" name="Sci. Adv.">
        <title>A tail of two voltages: Proteomic comparison of the three electric organs of the electric eel.</title>
        <authorList>
            <person name="Traeger L.L."/>
            <person name="Sabat G."/>
            <person name="Barrett-Wilt G.A."/>
            <person name="Wells G.B."/>
            <person name="Sussman M.R."/>
        </authorList>
    </citation>
    <scope>NUCLEOTIDE SEQUENCE [LARGE SCALE GENOMIC DNA]</scope>
</reference>
<dbReference type="PANTHER" id="PTHR10903:SF107">
    <property type="entry name" value="GTPASE IMAP FAMILY MEMBER 4-LIKE-RELATED"/>
    <property type="match status" value="1"/>
</dbReference>
<name>A0A4W4GYS4_ELEEL</name>
<reference evidence="6" key="1">
    <citation type="journal article" date="2014" name="Science">
        <title>Nonhuman genetics. Genomic basis for the convergent evolution of electric organs.</title>
        <authorList>
            <person name="Gallant J.R."/>
            <person name="Traeger L.L."/>
            <person name="Volkening J.D."/>
            <person name="Moffett H."/>
            <person name="Chen P.H."/>
            <person name="Novina C.D."/>
            <person name="Phillips G.N.Jr."/>
            <person name="Anand R."/>
            <person name="Wells G.B."/>
            <person name="Pinch M."/>
            <person name="Guth R."/>
            <person name="Unguez G.A."/>
            <person name="Albert J.S."/>
            <person name="Zakon H.H."/>
            <person name="Samanta M.P."/>
            <person name="Sussman M.R."/>
        </authorList>
    </citation>
    <scope>NUCLEOTIDE SEQUENCE [LARGE SCALE GENOMIC DNA]</scope>
</reference>
<dbReference type="GO" id="GO:0005525">
    <property type="term" value="F:GTP binding"/>
    <property type="evidence" value="ECO:0007669"/>
    <property type="project" value="UniProtKB-KW"/>
</dbReference>
<keyword evidence="2" id="KW-0547">Nucleotide-binding</keyword>
<dbReference type="OMA" id="VLNNENW"/>
<evidence type="ECO:0000256" key="1">
    <source>
        <dbReference type="ARBA" id="ARBA00008535"/>
    </source>
</evidence>
<dbReference type="SUPFAM" id="SSF52540">
    <property type="entry name" value="P-loop containing nucleoside triphosphate hydrolases"/>
    <property type="match status" value="1"/>
</dbReference>
<evidence type="ECO:0000256" key="3">
    <source>
        <dbReference type="ARBA" id="ARBA00023134"/>
    </source>
</evidence>
<evidence type="ECO:0000256" key="2">
    <source>
        <dbReference type="ARBA" id="ARBA00022741"/>
    </source>
</evidence>
<dbReference type="Gene3D" id="3.40.50.300">
    <property type="entry name" value="P-loop containing nucleotide triphosphate hydrolases"/>
    <property type="match status" value="1"/>
</dbReference>
<evidence type="ECO:0000259" key="4">
    <source>
        <dbReference type="PROSITE" id="PS51720"/>
    </source>
</evidence>
<proteinExistence type="inferred from homology"/>
<dbReference type="AlphaFoldDB" id="A0A4W4GYS4"/>
<feature type="domain" description="AIG1-type G" evidence="4">
    <location>
        <begin position="16"/>
        <end position="194"/>
    </location>
</feature>
<dbReference type="Ensembl" id="ENSEEET00000043337.2">
    <property type="protein sequence ID" value="ENSEEEP00000042849.2"/>
    <property type="gene ID" value="ENSEEEG00000020213.2"/>
</dbReference>
<evidence type="ECO:0000313" key="5">
    <source>
        <dbReference type="Ensembl" id="ENSEEEP00000042849.2"/>
    </source>
</evidence>
<dbReference type="InterPro" id="IPR045058">
    <property type="entry name" value="GIMA/IAN/Toc"/>
</dbReference>
<reference evidence="5" key="5">
    <citation type="submission" date="2025-09" db="UniProtKB">
        <authorList>
            <consortium name="Ensembl"/>
        </authorList>
    </citation>
    <scope>IDENTIFICATION</scope>
</reference>